<name>A0A2P0VNT8_9VIRU</name>
<gene>
    <name evidence="1" type="ORF">TetV_485</name>
</gene>
<protein>
    <submittedName>
        <fullName evidence="1">Uncharacterized protein</fullName>
    </submittedName>
</protein>
<dbReference type="Proteomes" id="UP000244773">
    <property type="component" value="Segment"/>
</dbReference>
<dbReference type="EMBL" id="KY322437">
    <property type="protein sequence ID" value="AUF82567.1"/>
    <property type="molecule type" value="Genomic_DNA"/>
</dbReference>
<reference evidence="1" key="1">
    <citation type="journal article" date="2018" name="Virology">
        <title>A giant virus infecting green algae encodes key fermentation genes.</title>
        <authorList>
            <person name="Schvarcz C.R."/>
            <person name="Steward G.F."/>
        </authorList>
    </citation>
    <scope>NUCLEOTIDE SEQUENCE [LARGE SCALE GENOMIC DNA]</scope>
</reference>
<evidence type="ECO:0000313" key="2">
    <source>
        <dbReference type="Proteomes" id="UP000244773"/>
    </source>
</evidence>
<sequence>MKLKKRKSLPSKNPIIKKGYPEIPLGHVLISKDHEDEFYMVEDDGSMNEECFIKLMYAIKNYDVQAYAKEIILVLDTSVPVAHDVRSFDSSIRFIAEISGSMSWDAIEYYNWCLTRGVNPIVEEVFEVSKEELDELEAKKNVRL</sequence>
<evidence type="ECO:0000313" key="1">
    <source>
        <dbReference type="EMBL" id="AUF82567.1"/>
    </source>
</evidence>
<proteinExistence type="predicted"/>
<accession>A0A2P0VNT8</accession>
<keyword evidence="2" id="KW-1185">Reference proteome</keyword>
<organism evidence="1">
    <name type="scientific">Tetraselmis virus 1</name>
    <dbReference type="NCBI Taxonomy" id="2060617"/>
    <lineage>
        <taxon>Viruses</taxon>
        <taxon>Varidnaviria</taxon>
        <taxon>Bamfordvirae</taxon>
        <taxon>Nucleocytoviricota</taxon>
        <taxon>Megaviricetes</taxon>
        <taxon>Imitervirales</taxon>
        <taxon>Allomimiviridae</taxon>
        <taxon>Oceanusvirus</taxon>
        <taxon>Oceanusvirus kaneohense</taxon>
    </lineage>
</organism>